<accession>A0ABR2XM18</accession>
<sequence>MKETFPEPGMDLFVRRIDENAKWQPHHTLVRFPDGLDWETDGYRSLTWQQYADAINKTAYWLDETFGRCINNETVAYYGPSDIRYAILFAASVKTGRKLLVPDGRLMNDGLGQLLRSVECVTWLYSAGGAFSPESELEASGVRLQQFPSLEWCLAAGGTKQYPYEKTYEEAKNDEILIIHTGGTTGAPKPIVMNNGFWSAGCSFAGLARRHWPRGLSSDTFYGRSVILAIPMRFLAGHVLINMYAVFYNTSVVVPPADEIGLPPGMFKKLLRLNKVDGLVAFPFTIVDLYNNEECQNALRSLDSVTYLGAALDRTVGDGLCMHTRLSSVIGATESGGRFSLDPIDRRLWYTFQFIPEHHVRMEKVENSGALMGNEQSSDVYLSFIDRPPGGNPSIYQCAFWNYRMFTDIDSIDTKELWKPVLDSDGSTRWEFIGRSDDWTKLIWMAKFNAQDIETRVSRYPGVKHVMVGGMGQAAPFILIEGNEDLLSKEGEGILDEIYEKVILAINKDSVEEVEIPRETMIIAKVGKPIKLTAKQLVSRREVETDYREEIEAAYERLRAANKSMANERFLKYTR</sequence>
<feature type="domain" description="AMP-dependent synthetase/ligase" evidence="3">
    <location>
        <begin position="18"/>
        <end position="341"/>
    </location>
</feature>
<keyword evidence="2" id="KW-0597">Phosphoprotein</keyword>
<evidence type="ECO:0000256" key="2">
    <source>
        <dbReference type="ARBA" id="ARBA00022553"/>
    </source>
</evidence>
<name>A0ABR2XM18_9PEZI</name>
<evidence type="ECO:0000259" key="3">
    <source>
        <dbReference type="Pfam" id="PF00501"/>
    </source>
</evidence>
<dbReference type="Pfam" id="PF23562">
    <property type="entry name" value="AMP-binding_C_3"/>
    <property type="match status" value="1"/>
</dbReference>
<gene>
    <name evidence="4" type="ORF">SCAR479_08418</name>
</gene>
<evidence type="ECO:0000256" key="1">
    <source>
        <dbReference type="ARBA" id="ARBA00022450"/>
    </source>
</evidence>
<comment type="caution">
    <text evidence="4">The sequence shown here is derived from an EMBL/GenBank/DDBJ whole genome shotgun (WGS) entry which is preliminary data.</text>
</comment>
<reference evidence="4 5" key="1">
    <citation type="submission" date="2024-02" db="EMBL/GenBank/DDBJ databases">
        <title>First draft genome assembly of two strains of Seiridium cardinale.</title>
        <authorList>
            <person name="Emiliani G."/>
            <person name="Scali E."/>
        </authorList>
    </citation>
    <scope>NUCLEOTIDE SEQUENCE [LARGE SCALE GENOMIC DNA]</scope>
    <source>
        <strain evidence="4 5">BM-138-000479</strain>
    </source>
</reference>
<protein>
    <recommendedName>
        <fullName evidence="3">AMP-dependent synthetase/ligase domain-containing protein</fullName>
    </recommendedName>
</protein>
<dbReference type="InterPro" id="IPR000873">
    <property type="entry name" value="AMP-dep_synth/lig_dom"/>
</dbReference>
<dbReference type="PANTHER" id="PTHR43439:SF2">
    <property type="entry name" value="ENZYME, PUTATIVE (JCVI)-RELATED"/>
    <property type="match status" value="1"/>
</dbReference>
<dbReference type="InterPro" id="IPR042099">
    <property type="entry name" value="ANL_N_sf"/>
</dbReference>
<evidence type="ECO:0000313" key="5">
    <source>
        <dbReference type="Proteomes" id="UP001465668"/>
    </source>
</evidence>
<keyword evidence="5" id="KW-1185">Reference proteome</keyword>
<dbReference type="PANTHER" id="PTHR43439">
    <property type="entry name" value="PHENYLACETATE-COENZYME A LIGASE"/>
    <property type="match status" value="1"/>
</dbReference>
<dbReference type="SUPFAM" id="SSF56801">
    <property type="entry name" value="Acetyl-CoA synthetase-like"/>
    <property type="match status" value="1"/>
</dbReference>
<dbReference type="Proteomes" id="UP001465668">
    <property type="component" value="Unassembled WGS sequence"/>
</dbReference>
<dbReference type="InterPro" id="IPR020845">
    <property type="entry name" value="AMP-binding_CS"/>
</dbReference>
<dbReference type="InterPro" id="IPR051414">
    <property type="entry name" value="Adenylate-forming_Reductase"/>
</dbReference>
<evidence type="ECO:0000313" key="4">
    <source>
        <dbReference type="EMBL" id="KAK9774863.1"/>
    </source>
</evidence>
<keyword evidence="1" id="KW-0596">Phosphopantetheine</keyword>
<dbReference type="PROSITE" id="PS00455">
    <property type="entry name" value="AMP_BINDING"/>
    <property type="match status" value="1"/>
</dbReference>
<dbReference type="Gene3D" id="3.40.50.12780">
    <property type="entry name" value="N-terminal domain of ligase-like"/>
    <property type="match status" value="1"/>
</dbReference>
<proteinExistence type="predicted"/>
<dbReference type="Pfam" id="PF00501">
    <property type="entry name" value="AMP-binding"/>
    <property type="match status" value="1"/>
</dbReference>
<organism evidence="4 5">
    <name type="scientific">Seiridium cardinale</name>
    <dbReference type="NCBI Taxonomy" id="138064"/>
    <lineage>
        <taxon>Eukaryota</taxon>
        <taxon>Fungi</taxon>
        <taxon>Dikarya</taxon>
        <taxon>Ascomycota</taxon>
        <taxon>Pezizomycotina</taxon>
        <taxon>Sordariomycetes</taxon>
        <taxon>Xylariomycetidae</taxon>
        <taxon>Amphisphaeriales</taxon>
        <taxon>Sporocadaceae</taxon>
        <taxon>Seiridium</taxon>
    </lineage>
</organism>
<dbReference type="EMBL" id="JARVKM010000038">
    <property type="protein sequence ID" value="KAK9774863.1"/>
    <property type="molecule type" value="Genomic_DNA"/>
</dbReference>